<evidence type="ECO:0000256" key="1">
    <source>
        <dbReference type="ARBA" id="ARBA00010116"/>
    </source>
</evidence>
<dbReference type="Pfam" id="PF02369">
    <property type="entry name" value="Big_1"/>
    <property type="match status" value="11"/>
</dbReference>
<dbReference type="Proteomes" id="UP001226434">
    <property type="component" value="Unassembled WGS sequence"/>
</dbReference>
<evidence type="ECO:0000313" key="3">
    <source>
        <dbReference type="EMBL" id="MDI3320338.1"/>
    </source>
</evidence>
<feature type="domain" description="Big-1" evidence="2">
    <location>
        <begin position="759"/>
        <end position="855"/>
    </location>
</feature>
<feature type="domain" description="Big-1" evidence="2">
    <location>
        <begin position="335"/>
        <end position="431"/>
    </location>
</feature>
<accession>A0ABT6RCV0</accession>
<dbReference type="PROSITE" id="PS51127">
    <property type="entry name" value="BIG1"/>
    <property type="match status" value="11"/>
</dbReference>
<dbReference type="PANTHER" id="PTHR39576:SF2">
    <property type="entry name" value="ATTACHING AND EFFACING PROTEIN HOMOLOG-RELATED"/>
    <property type="match status" value="1"/>
</dbReference>
<dbReference type="Gene3D" id="2.60.40.10">
    <property type="entry name" value="Immunoglobulins"/>
    <property type="match status" value="11"/>
</dbReference>
<dbReference type="EMBL" id="JASBRG010000007">
    <property type="protein sequence ID" value="MDI3320338.1"/>
    <property type="molecule type" value="Genomic_DNA"/>
</dbReference>
<feature type="domain" description="Big-1" evidence="2">
    <location>
        <begin position="653"/>
        <end position="747"/>
    </location>
</feature>
<feature type="domain" description="Big-1" evidence="2">
    <location>
        <begin position="441"/>
        <end position="537"/>
    </location>
</feature>
<sequence length="1265" mass="125867">MTTLLLFSNLFTYAGDAAATSTLFIIKTHATADNIDKNIVNVLVVDGTNTPLPGQSVVFTVTSGTATFVGSTTVLTDASGNAQISLTSSLVGVVKISATVNGAPLSNGDPATVDFAAGSPSITNPLTAITVVTDNQTADGVAKNVVKVHVVDANGNPVSNQDVNFSANIGGSGVSYVVKTDANGDAILPLSSTTAGSVTVTAKINGVTVLNAPAIVHFTAGPPDTNQAGTRIGISANGRMADGSSTDQATVIVVDANGNPVPGATITFTVSTGSATIVGSATVTTNSAGVASVYLTSTVSGTNLITATVNGTPIKNGSPAEAVFSALPPSLSNPLTKLFVSTDNAAADYSSTDVIVAHIADAAGNGVPYITVVFTKTTGSGVFVGSTTVVTDANGNATIKMISTFAGDNYITATVSGSPIVNGSPAVATFVAGAPTIYNPGTALSVVADNAKADGTATDKIKAHIVDVNGNPVPNASVTFSKSTGSASFVGSVTVTTDANGDAFITMTSTVAGSNNITATVNGSTIAYGSPAKANFVADVPAVSNPLTTISVTVNNAKADGSATDQIKVHVVDANGNNVANATIVFTQASGSGTFIGAPTATTDANGDAFISMTSTVAGSNDITATVNGVAITNGSPAKVVFVADAPNTTVPTTNITITKNNSIADGTDADKVKAHITDANGNPVAGATVVFTKSNGSATFSTPVTVVTDTNGDAFVSLTSIIAGSNDITATVNGVAITNGSPAKATFKANAPSVTNPATAISVVQDNAKADGTATDKIKVHVADVNGNAVAGATVTFTSTSGSATFSGTTTVTTDANGDAVISMTSTVVGSNTITATVNGTPIVNGSPAIASFIGGVPSVNVPGTKITVTKNDANADGVAVDNVTVHVTDANGFPVAGATIDFAKSGSATFVGTTTLTTDANGDATISLTSTVAGITNVTAKVNGTDIINGSPAKANFKSGSVDVNNPATKITVVKDSAFADGVDADSIKVHAVDANGNPVAGATVVFTKKDGNGIVTGTVTVVTDANGDATIGITSNNPGEINVSASINGTPLTNNSPVKISFRPAIDFTNALTTISVVKDSAIADNIAVNMVKVHLVDAAGNAVANVQVDFNVASGTAIIVSPMPVVTDANGDAIISLTSGAVNEASITAKVKGIAITNGSPAKLHFIAQSIDIIVAKVFTPNNDGINDILKPIVSGVPEIKTFSIYNRWGNLIFSTKDINTGWDGTLKGVPQPIETYLWFAEGIDKNGKVIQRKGMVTLAR</sequence>
<feature type="domain" description="Big-1" evidence="2">
    <location>
        <begin position="1075"/>
        <end position="1169"/>
    </location>
</feature>
<gene>
    <name evidence="3" type="ORF">QJ048_11170</name>
</gene>
<evidence type="ECO:0000259" key="2">
    <source>
        <dbReference type="PROSITE" id="PS51127"/>
    </source>
</evidence>
<dbReference type="InterPro" id="IPR013783">
    <property type="entry name" value="Ig-like_fold"/>
</dbReference>
<dbReference type="PANTHER" id="PTHR39576">
    <property type="entry name" value="ATTACHING AND EFFACING PROTEIN HOMOLOG-RELATED-RELATED"/>
    <property type="match status" value="1"/>
</dbReference>
<feature type="domain" description="Big-1" evidence="2">
    <location>
        <begin position="20"/>
        <end position="116"/>
    </location>
</feature>
<dbReference type="NCBIfam" id="TIGR04131">
    <property type="entry name" value="Bac_Flav_CTERM"/>
    <property type="match status" value="1"/>
</dbReference>
<feature type="domain" description="Big-1" evidence="2">
    <location>
        <begin position="229"/>
        <end position="323"/>
    </location>
</feature>
<comment type="caution">
    <text evidence="3">The sequence shown here is derived from an EMBL/GenBank/DDBJ whole genome shotgun (WGS) entry which is preliminary data.</text>
</comment>
<dbReference type="Pfam" id="PF13585">
    <property type="entry name" value="CHU_C"/>
    <property type="match status" value="1"/>
</dbReference>
<reference evidence="3 4" key="1">
    <citation type="submission" date="2023-05" db="EMBL/GenBank/DDBJ databases">
        <title>Genome sequence of Pinibacter sp. MAH-24.</title>
        <authorList>
            <person name="Huq M.A."/>
        </authorList>
    </citation>
    <scope>NUCLEOTIDE SEQUENCE [LARGE SCALE GENOMIC DNA]</scope>
    <source>
        <strain evidence="3 4">MAH-24</strain>
    </source>
</reference>
<dbReference type="InterPro" id="IPR051715">
    <property type="entry name" value="Intimin-Invasin_domain"/>
</dbReference>
<dbReference type="SUPFAM" id="SSF49373">
    <property type="entry name" value="Invasin/intimin cell-adhesion fragments"/>
    <property type="match status" value="11"/>
</dbReference>
<name>A0ABT6RCV0_9BACT</name>
<feature type="domain" description="Big-1" evidence="2">
    <location>
        <begin position="547"/>
        <end position="641"/>
    </location>
</feature>
<dbReference type="InterPro" id="IPR026341">
    <property type="entry name" value="T9SS_type_B"/>
</dbReference>
<protein>
    <submittedName>
        <fullName evidence="3">Ig-like domain-containing protein</fullName>
    </submittedName>
</protein>
<proteinExistence type="inferred from homology"/>
<feature type="domain" description="Big-1" evidence="2">
    <location>
        <begin position="970"/>
        <end position="1064"/>
    </location>
</feature>
<feature type="domain" description="Big-1" evidence="2">
    <location>
        <begin position="126"/>
        <end position="219"/>
    </location>
</feature>
<dbReference type="InterPro" id="IPR008964">
    <property type="entry name" value="Invasin/intimin_cell_adhesion"/>
</dbReference>
<dbReference type="SMART" id="SM00634">
    <property type="entry name" value="BID_1"/>
    <property type="match status" value="11"/>
</dbReference>
<feature type="domain" description="Big-1" evidence="2">
    <location>
        <begin position="865"/>
        <end position="969"/>
    </location>
</feature>
<dbReference type="InterPro" id="IPR003344">
    <property type="entry name" value="Big_1_dom"/>
</dbReference>
<dbReference type="RefSeq" id="WP_282334435.1">
    <property type="nucleotide sequence ID" value="NZ_JASBRG010000007.1"/>
</dbReference>
<comment type="similarity">
    <text evidence="1">Belongs to the intimin/invasin family.</text>
</comment>
<evidence type="ECO:0000313" key="4">
    <source>
        <dbReference type="Proteomes" id="UP001226434"/>
    </source>
</evidence>
<keyword evidence="4" id="KW-1185">Reference proteome</keyword>
<organism evidence="3 4">
    <name type="scientific">Pinibacter soli</name>
    <dbReference type="NCBI Taxonomy" id="3044211"/>
    <lineage>
        <taxon>Bacteria</taxon>
        <taxon>Pseudomonadati</taxon>
        <taxon>Bacteroidota</taxon>
        <taxon>Chitinophagia</taxon>
        <taxon>Chitinophagales</taxon>
        <taxon>Chitinophagaceae</taxon>
        <taxon>Pinibacter</taxon>
    </lineage>
</organism>